<evidence type="ECO:0000313" key="5">
    <source>
        <dbReference type="EMBL" id="KAG0568560.1"/>
    </source>
</evidence>
<evidence type="ECO:0000256" key="1">
    <source>
        <dbReference type="ARBA" id="ARBA00022574"/>
    </source>
</evidence>
<dbReference type="PANTHER" id="PTHR15574:SF21">
    <property type="entry name" value="DDB1- AND CUL4-ASSOCIATED FACTOR 8"/>
    <property type="match status" value="1"/>
</dbReference>
<dbReference type="PANTHER" id="PTHR15574">
    <property type="entry name" value="WD REPEAT DOMAIN-CONTAINING FAMILY"/>
    <property type="match status" value="1"/>
</dbReference>
<dbReference type="InterPro" id="IPR045151">
    <property type="entry name" value="DCAF8"/>
</dbReference>
<dbReference type="InterPro" id="IPR036322">
    <property type="entry name" value="WD40_repeat_dom_sf"/>
</dbReference>
<dbReference type="PROSITE" id="PS50082">
    <property type="entry name" value="WD_REPEATS_2"/>
    <property type="match status" value="2"/>
</dbReference>
<organism evidence="5 6">
    <name type="scientific">Ceratodon purpureus</name>
    <name type="common">Fire moss</name>
    <name type="synonym">Dicranum purpureum</name>
    <dbReference type="NCBI Taxonomy" id="3225"/>
    <lineage>
        <taxon>Eukaryota</taxon>
        <taxon>Viridiplantae</taxon>
        <taxon>Streptophyta</taxon>
        <taxon>Embryophyta</taxon>
        <taxon>Bryophyta</taxon>
        <taxon>Bryophytina</taxon>
        <taxon>Bryopsida</taxon>
        <taxon>Dicranidae</taxon>
        <taxon>Pseudoditrichales</taxon>
        <taxon>Ditrichaceae</taxon>
        <taxon>Ceratodon</taxon>
    </lineage>
</organism>
<keyword evidence="6" id="KW-1185">Reference proteome</keyword>
<reference evidence="5 6" key="1">
    <citation type="submission" date="2020-06" db="EMBL/GenBank/DDBJ databases">
        <title>WGS assembly of Ceratodon purpureus strain R40.</title>
        <authorList>
            <person name="Carey S.B."/>
            <person name="Jenkins J."/>
            <person name="Shu S."/>
            <person name="Lovell J.T."/>
            <person name="Sreedasyam A."/>
            <person name="Maumus F."/>
            <person name="Tiley G.P."/>
            <person name="Fernandez-Pozo N."/>
            <person name="Barry K."/>
            <person name="Chen C."/>
            <person name="Wang M."/>
            <person name="Lipzen A."/>
            <person name="Daum C."/>
            <person name="Saski C.A."/>
            <person name="Payton A.C."/>
            <person name="Mcbreen J.C."/>
            <person name="Conrad R.E."/>
            <person name="Kollar L.M."/>
            <person name="Olsson S."/>
            <person name="Huttunen S."/>
            <person name="Landis J.B."/>
            <person name="Wickett N.J."/>
            <person name="Johnson M.G."/>
            <person name="Rensing S.A."/>
            <person name="Grimwood J."/>
            <person name="Schmutz J."/>
            <person name="Mcdaniel S.F."/>
        </authorList>
    </citation>
    <scope>NUCLEOTIDE SEQUENCE [LARGE SCALE GENOMIC DNA]</scope>
    <source>
        <strain evidence="5 6">R40</strain>
    </source>
</reference>
<dbReference type="InterPro" id="IPR001680">
    <property type="entry name" value="WD40_rpt"/>
</dbReference>
<protein>
    <submittedName>
        <fullName evidence="5">Uncharacterized protein</fullName>
    </submittedName>
</protein>
<dbReference type="InterPro" id="IPR015943">
    <property type="entry name" value="WD40/YVTN_repeat-like_dom_sf"/>
</dbReference>
<evidence type="ECO:0000256" key="4">
    <source>
        <dbReference type="SAM" id="MobiDB-lite"/>
    </source>
</evidence>
<dbReference type="AlphaFoldDB" id="A0A8T0HBA9"/>
<feature type="repeat" description="WD" evidence="3">
    <location>
        <begin position="364"/>
        <end position="395"/>
    </location>
</feature>
<comment type="caution">
    <text evidence="5">The sequence shown here is derived from an EMBL/GenBank/DDBJ whole genome shotgun (WGS) entry which is preliminary data.</text>
</comment>
<evidence type="ECO:0000256" key="3">
    <source>
        <dbReference type="PROSITE-ProRule" id="PRU00221"/>
    </source>
</evidence>
<name>A0A8T0HBA9_CERPU</name>
<sequence length="497" mass="55543">MYRPKELYRCGFGEHWRRQIGDVKPIAFARHIGGCEDLIYRLVNYAELEAHRGCVNTVSFNPSGELLVSGSDDQDIMVWKWASKKRVLSYDSGHEANVFQARMMPYSDDRIIVSCAADGQVRYGTILENGSVSTKNLAKHGNRAHKMAIEPGSPRIFYSCGEDGVVRHFDLREERSTKILTCHQFRSSSGKPSRSRVVRLNAIVMNPRNFNHFAVGGSDQYARVYDIRRVTANGFEMEDQPVECYAPKHLQGPGHEEHITCVAYSQQEELLVSYNDELIYLFDKTMSMGSGPPRTTEDDEKVEDDAEASQPEAIKPQVYEGHRNHHTVKGVNFFGPNTEYVISGSDCGRIFIWKKKGGKLVALMKGDNKVVNCLEPHPSATVLATSGIDYTIKVWAPISDKILDLPPDAERIMKINKRRRESHAANIPLTAGLVRTLLLQRHLQIPTDSEGGTYTRVSFEGGAFEGGGHIAVLDSDFDGDDSSDDESTGNPRECIIS</sequence>
<feature type="compositionally biased region" description="Acidic residues" evidence="4">
    <location>
        <begin position="475"/>
        <end position="487"/>
    </location>
</feature>
<feature type="repeat" description="WD" evidence="3">
    <location>
        <begin position="48"/>
        <end position="89"/>
    </location>
</feature>
<dbReference type="Proteomes" id="UP000822688">
    <property type="component" value="Chromosome 6"/>
</dbReference>
<feature type="region of interest" description="Disordered" evidence="4">
    <location>
        <begin position="475"/>
        <end position="497"/>
    </location>
</feature>
<evidence type="ECO:0000256" key="2">
    <source>
        <dbReference type="ARBA" id="ARBA00022737"/>
    </source>
</evidence>
<feature type="compositionally biased region" description="Acidic residues" evidence="4">
    <location>
        <begin position="297"/>
        <end position="307"/>
    </location>
</feature>
<dbReference type="Gene3D" id="2.130.10.10">
    <property type="entry name" value="YVTN repeat-like/Quinoprotein amine dehydrogenase"/>
    <property type="match status" value="1"/>
</dbReference>
<dbReference type="SMART" id="SM00320">
    <property type="entry name" value="WD40"/>
    <property type="match status" value="7"/>
</dbReference>
<keyword evidence="2" id="KW-0677">Repeat</keyword>
<dbReference type="PROSITE" id="PS50294">
    <property type="entry name" value="WD_REPEATS_REGION"/>
    <property type="match status" value="2"/>
</dbReference>
<proteinExistence type="predicted"/>
<keyword evidence="1 3" id="KW-0853">WD repeat</keyword>
<dbReference type="Pfam" id="PF00400">
    <property type="entry name" value="WD40"/>
    <property type="match status" value="4"/>
</dbReference>
<dbReference type="SUPFAM" id="SSF50978">
    <property type="entry name" value="WD40 repeat-like"/>
    <property type="match status" value="1"/>
</dbReference>
<dbReference type="GO" id="GO:0005737">
    <property type="term" value="C:cytoplasm"/>
    <property type="evidence" value="ECO:0007669"/>
    <property type="project" value="TreeGrafter"/>
</dbReference>
<dbReference type="EMBL" id="CM026427">
    <property type="protein sequence ID" value="KAG0568560.1"/>
    <property type="molecule type" value="Genomic_DNA"/>
</dbReference>
<dbReference type="OrthoDB" id="4869960at2759"/>
<dbReference type="GO" id="GO:0080008">
    <property type="term" value="C:Cul4-RING E3 ubiquitin ligase complex"/>
    <property type="evidence" value="ECO:0007669"/>
    <property type="project" value="TreeGrafter"/>
</dbReference>
<evidence type="ECO:0000313" key="6">
    <source>
        <dbReference type="Proteomes" id="UP000822688"/>
    </source>
</evidence>
<accession>A0A8T0HBA9</accession>
<feature type="region of interest" description="Disordered" evidence="4">
    <location>
        <begin position="289"/>
        <end position="321"/>
    </location>
</feature>
<gene>
    <name evidence="5" type="ORF">KC19_6G028900</name>
</gene>